<comment type="caution">
    <text evidence="4">The sequence shown here is derived from an EMBL/GenBank/DDBJ whole genome shotgun (WGS) entry which is preliminary data.</text>
</comment>
<reference evidence="4 5" key="1">
    <citation type="submission" date="2022-09" db="EMBL/GenBank/DDBJ databases">
        <authorList>
            <person name="Palmer J.M."/>
        </authorList>
    </citation>
    <scope>NUCLEOTIDE SEQUENCE [LARGE SCALE GENOMIC DNA]</scope>
    <source>
        <strain evidence="4 5">DSM 7382</strain>
    </source>
</reference>
<dbReference type="GO" id="GO:0043386">
    <property type="term" value="P:mycotoxin biosynthetic process"/>
    <property type="evidence" value="ECO:0007669"/>
    <property type="project" value="InterPro"/>
</dbReference>
<dbReference type="PANTHER" id="PTHR33365:SF4">
    <property type="entry name" value="CYCLOCHLOROTINE BIOSYNTHESIS PROTEIN O"/>
    <property type="match status" value="1"/>
</dbReference>
<dbReference type="InterPro" id="IPR021765">
    <property type="entry name" value="UstYa-like"/>
</dbReference>
<dbReference type="EMBL" id="JASBNA010000007">
    <property type="protein sequence ID" value="KAK7689764.1"/>
    <property type="molecule type" value="Genomic_DNA"/>
</dbReference>
<proteinExistence type="inferred from homology"/>
<keyword evidence="3" id="KW-0472">Membrane</keyword>
<dbReference type="AlphaFoldDB" id="A0AAW0GEM7"/>
<feature type="transmembrane region" description="Helical" evidence="3">
    <location>
        <begin position="59"/>
        <end position="80"/>
    </location>
</feature>
<accession>A0AAW0GEM7</accession>
<keyword evidence="3" id="KW-0812">Transmembrane</keyword>
<dbReference type="PANTHER" id="PTHR33365">
    <property type="entry name" value="YALI0B05434P"/>
    <property type="match status" value="1"/>
</dbReference>
<evidence type="ECO:0000256" key="2">
    <source>
        <dbReference type="ARBA" id="ARBA00035112"/>
    </source>
</evidence>
<evidence type="ECO:0000256" key="1">
    <source>
        <dbReference type="ARBA" id="ARBA00004685"/>
    </source>
</evidence>
<evidence type="ECO:0000313" key="4">
    <source>
        <dbReference type="EMBL" id="KAK7689764.1"/>
    </source>
</evidence>
<evidence type="ECO:0000256" key="3">
    <source>
        <dbReference type="SAM" id="Phobius"/>
    </source>
</evidence>
<gene>
    <name evidence="4" type="ORF">QCA50_006403</name>
</gene>
<dbReference type="Proteomes" id="UP001385951">
    <property type="component" value="Unassembled WGS sequence"/>
</dbReference>
<evidence type="ECO:0000313" key="5">
    <source>
        <dbReference type="Proteomes" id="UP001385951"/>
    </source>
</evidence>
<keyword evidence="3" id="KW-1133">Transmembrane helix</keyword>
<dbReference type="Pfam" id="PF11807">
    <property type="entry name" value="UstYa"/>
    <property type="match status" value="1"/>
</dbReference>
<keyword evidence="5" id="KW-1185">Reference proteome</keyword>
<organism evidence="4 5">
    <name type="scientific">Cerrena zonata</name>
    <dbReference type="NCBI Taxonomy" id="2478898"/>
    <lineage>
        <taxon>Eukaryota</taxon>
        <taxon>Fungi</taxon>
        <taxon>Dikarya</taxon>
        <taxon>Basidiomycota</taxon>
        <taxon>Agaricomycotina</taxon>
        <taxon>Agaricomycetes</taxon>
        <taxon>Polyporales</taxon>
        <taxon>Cerrenaceae</taxon>
        <taxon>Cerrena</taxon>
    </lineage>
</organism>
<protein>
    <recommendedName>
        <fullName evidence="6">Cyclochlorotine biosynthesis protein O</fullName>
    </recommendedName>
</protein>
<sequence>MGNKPALIGYRRWYNFVSQTNPSYSGTMKDIAHYAPLLSDSEDGDPVVSPRRPEKRTSIFHLAIIVAQALLIIGLVALNWSTYTKSKSAACSQVVYSPLQHLLEYKPVLYGNGFHEQVTIYQGEPSPEVDQAWDDLYNDFGASAIPKEQADLLDNKTLALPTGEYLVEFSVFHSLHCLNIIRKAMRPDYYTDPITGTIAGIDSQSLPDHVSHCFDNLRQNLQCASDVSVIVWHNVPGNPLPEPRQDVVHSCRNFDKDC</sequence>
<comment type="pathway">
    <text evidence="1">Mycotoxin biosynthesis.</text>
</comment>
<comment type="similarity">
    <text evidence="2">Belongs to the ustYa family.</text>
</comment>
<evidence type="ECO:0008006" key="6">
    <source>
        <dbReference type="Google" id="ProtNLM"/>
    </source>
</evidence>
<name>A0AAW0GEM7_9APHY</name>